<reference evidence="1" key="1">
    <citation type="submission" date="2023-10" db="EMBL/GenBank/DDBJ databases">
        <title>Genome assembly of Pristionchus species.</title>
        <authorList>
            <person name="Yoshida K."/>
            <person name="Sommer R.J."/>
        </authorList>
    </citation>
    <scope>NUCLEOTIDE SEQUENCE</scope>
    <source>
        <strain evidence="1">RS5133</strain>
    </source>
</reference>
<dbReference type="AlphaFoldDB" id="A0AAV5W2B4"/>
<proteinExistence type="predicted"/>
<organism evidence="1 2">
    <name type="scientific">Pristionchus fissidentatus</name>
    <dbReference type="NCBI Taxonomy" id="1538716"/>
    <lineage>
        <taxon>Eukaryota</taxon>
        <taxon>Metazoa</taxon>
        <taxon>Ecdysozoa</taxon>
        <taxon>Nematoda</taxon>
        <taxon>Chromadorea</taxon>
        <taxon>Rhabditida</taxon>
        <taxon>Rhabditina</taxon>
        <taxon>Diplogasteromorpha</taxon>
        <taxon>Diplogasteroidea</taxon>
        <taxon>Neodiplogasteridae</taxon>
        <taxon>Pristionchus</taxon>
    </lineage>
</organism>
<evidence type="ECO:0000313" key="1">
    <source>
        <dbReference type="EMBL" id="GMT24613.1"/>
    </source>
</evidence>
<dbReference type="Proteomes" id="UP001432322">
    <property type="component" value="Unassembled WGS sequence"/>
</dbReference>
<comment type="caution">
    <text evidence="1">The sequence shown here is derived from an EMBL/GenBank/DDBJ whole genome shotgun (WGS) entry which is preliminary data.</text>
</comment>
<sequence>MDKPTSSTAHDNSRNRVNSLSLMDLQSLLHHWGCSNKKCEGVRRNMGGFRGDEEGIPYVLPCGHYLCGHCKKNLGAKDFPYKCDISGIDCGKTFSNTEMEVLPIALHILAFVDKFQLTGVECLNCTNNASRLIPSNHSTVAQQKKDHRQLGSSRPFNQADVAEKKKHFRFPIELMLCCGHKDCTNIEITKKRKEENRSETGIVIGDPYDAAKDPTNVAATPICVFC</sequence>
<protein>
    <recommendedName>
        <fullName evidence="3">RING-type domain-containing protein</fullName>
    </recommendedName>
</protein>
<gene>
    <name evidence="1" type="ORF">PFISCL1PPCAC_15910</name>
</gene>
<evidence type="ECO:0008006" key="3">
    <source>
        <dbReference type="Google" id="ProtNLM"/>
    </source>
</evidence>
<name>A0AAV5W2B4_9BILA</name>
<feature type="non-terminal residue" evidence="1">
    <location>
        <position position="226"/>
    </location>
</feature>
<evidence type="ECO:0000313" key="2">
    <source>
        <dbReference type="Proteomes" id="UP001432322"/>
    </source>
</evidence>
<dbReference type="EMBL" id="BTSY01000004">
    <property type="protein sequence ID" value="GMT24613.1"/>
    <property type="molecule type" value="Genomic_DNA"/>
</dbReference>
<keyword evidence="2" id="KW-1185">Reference proteome</keyword>
<accession>A0AAV5W2B4</accession>